<evidence type="ECO:0000313" key="3">
    <source>
        <dbReference type="Proteomes" id="UP001551675"/>
    </source>
</evidence>
<keyword evidence="1" id="KW-1133">Transmembrane helix</keyword>
<feature type="transmembrane region" description="Helical" evidence="1">
    <location>
        <begin position="168"/>
        <end position="185"/>
    </location>
</feature>
<gene>
    <name evidence="2" type="ORF">AB0I59_17690</name>
</gene>
<sequence length="291" mass="30304">MAELGASLDAMDLSGTAEVAVVRAAPLGGEQVLRVAGRRVVLPADGRAAVPPLDLGPPVIAIGGVGSLAHSWPDMDRVPLAATIPLALLAFRLAYRAHALIVRRGAAAHAPVLAAALAYGGLDATVSTALLGNVTAGGLTRLPFLHFLLWTGPLTAMYLRDLTMRRRVAALAFLLLVLGGCAWLLPHSVSVADLSTLVWPLAFTVGASGLRDLLDRDTGAFANSVADAHDAAAAAGFLAGRADVLRLVEDAGREASERLAADRDLLDPAFLPEIERRLALVNHRLVTLRSG</sequence>
<dbReference type="Proteomes" id="UP001551675">
    <property type="component" value="Unassembled WGS sequence"/>
</dbReference>
<keyword evidence="1" id="KW-0812">Transmembrane</keyword>
<feature type="transmembrane region" description="Helical" evidence="1">
    <location>
        <begin position="107"/>
        <end position="130"/>
    </location>
</feature>
<comment type="caution">
    <text evidence="2">The sequence shown here is derived from an EMBL/GenBank/DDBJ whole genome shotgun (WGS) entry which is preliminary data.</text>
</comment>
<feature type="transmembrane region" description="Helical" evidence="1">
    <location>
        <begin position="142"/>
        <end position="159"/>
    </location>
</feature>
<reference evidence="2 3" key="1">
    <citation type="submission" date="2024-06" db="EMBL/GenBank/DDBJ databases">
        <title>The Natural Products Discovery Center: Release of the First 8490 Sequenced Strains for Exploring Actinobacteria Biosynthetic Diversity.</title>
        <authorList>
            <person name="Kalkreuter E."/>
            <person name="Kautsar S.A."/>
            <person name="Yang D."/>
            <person name="Bader C.D."/>
            <person name="Teijaro C.N."/>
            <person name="Fluegel L."/>
            <person name="Davis C.M."/>
            <person name="Simpson J.R."/>
            <person name="Lauterbach L."/>
            <person name="Steele A.D."/>
            <person name="Gui C."/>
            <person name="Meng S."/>
            <person name="Li G."/>
            <person name="Viehrig K."/>
            <person name="Ye F."/>
            <person name="Su P."/>
            <person name="Kiefer A.F."/>
            <person name="Nichols A."/>
            <person name="Cepeda A.J."/>
            <person name="Yan W."/>
            <person name="Fan B."/>
            <person name="Jiang Y."/>
            <person name="Adhikari A."/>
            <person name="Zheng C.-J."/>
            <person name="Schuster L."/>
            <person name="Cowan T.M."/>
            <person name="Smanski M.J."/>
            <person name="Chevrette M.G."/>
            <person name="De Carvalho L.P.S."/>
            <person name="Shen B."/>
        </authorList>
    </citation>
    <scope>NUCLEOTIDE SEQUENCE [LARGE SCALE GENOMIC DNA]</scope>
    <source>
        <strain evidence="2 3">NPDC050100</strain>
    </source>
</reference>
<proteinExistence type="predicted"/>
<accession>A0ABV3GFX8</accession>
<keyword evidence="1" id="KW-0472">Membrane</keyword>
<name>A0ABV3GFX8_MICGL</name>
<protein>
    <submittedName>
        <fullName evidence="2">Uncharacterized protein</fullName>
    </submittedName>
</protein>
<keyword evidence="3" id="KW-1185">Reference proteome</keyword>
<dbReference type="RefSeq" id="WP_358133911.1">
    <property type="nucleotide sequence ID" value="NZ_JBFALK010000009.1"/>
</dbReference>
<feature type="transmembrane region" description="Helical" evidence="1">
    <location>
        <begin position="78"/>
        <end position="95"/>
    </location>
</feature>
<evidence type="ECO:0000256" key="1">
    <source>
        <dbReference type="SAM" id="Phobius"/>
    </source>
</evidence>
<evidence type="ECO:0000313" key="2">
    <source>
        <dbReference type="EMBL" id="MEV0970469.1"/>
    </source>
</evidence>
<dbReference type="EMBL" id="JBFALK010000009">
    <property type="protein sequence ID" value="MEV0970469.1"/>
    <property type="molecule type" value="Genomic_DNA"/>
</dbReference>
<organism evidence="2 3">
    <name type="scientific">Microtetraspora glauca</name>
    <dbReference type="NCBI Taxonomy" id="1996"/>
    <lineage>
        <taxon>Bacteria</taxon>
        <taxon>Bacillati</taxon>
        <taxon>Actinomycetota</taxon>
        <taxon>Actinomycetes</taxon>
        <taxon>Streptosporangiales</taxon>
        <taxon>Streptosporangiaceae</taxon>
        <taxon>Microtetraspora</taxon>
    </lineage>
</organism>